<evidence type="ECO:0000256" key="8">
    <source>
        <dbReference type="ARBA" id="ARBA00023157"/>
    </source>
</evidence>
<accession>A0A2V0P2Z3</accession>
<keyword evidence="5" id="KW-0378">Hydrolase</keyword>
<dbReference type="GO" id="GO:0046872">
    <property type="term" value="F:metal ion binding"/>
    <property type="evidence" value="ECO:0007669"/>
    <property type="project" value="UniProtKB-KW"/>
</dbReference>
<comment type="caution">
    <text evidence="11">The sequence shown here is derived from an EMBL/GenBank/DDBJ whole genome shotgun (WGS) entry which is preliminary data.</text>
</comment>
<proteinExistence type="inferred from homology"/>
<keyword evidence="7" id="KW-0482">Metalloprotease</keyword>
<evidence type="ECO:0000256" key="5">
    <source>
        <dbReference type="ARBA" id="ARBA00022801"/>
    </source>
</evidence>
<evidence type="ECO:0000256" key="4">
    <source>
        <dbReference type="ARBA" id="ARBA00022729"/>
    </source>
</evidence>
<dbReference type="Pfam" id="PF05572">
    <property type="entry name" value="Peptidase_M43"/>
    <property type="match status" value="1"/>
</dbReference>
<dbReference type="STRING" id="307507.A0A2V0P2Z3"/>
<keyword evidence="2" id="KW-0645">Protease</keyword>
<dbReference type="InParanoid" id="A0A2V0P2Z3"/>
<organism evidence="11 12">
    <name type="scientific">Raphidocelis subcapitata</name>
    <dbReference type="NCBI Taxonomy" id="307507"/>
    <lineage>
        <taxon>Eukaryota</taxon>
        <taxon>Viridiplantae</taxon>
        <taxon>Chlorophyta</taxon>
        <taxon>core chlorophytes</taxon>
        <taxon>Chlorophyceae</taxon>
        <taxon>CS clade</taxon>
        <taxon>Sphaeropleales</taxon>
        <taxon>Selenastraceae</taxon>
        <taxon>Raphidocelis</taxon>
    </lineage>
</organism>
<evidence type="ECO:0000256" key="6">
    <source>
        <dbReference type="ARBA" id="ARBA00022833"/>
    </source>
</evidence>
<keyword evidence="8" id="KW-1015">Disulfide bond</keyword>
<comment type="similarity">
    <text evidence="1">Belongs to the peptidase M43B family.</text>
</comment>
<dbReference type="PANTHER" id="PTHR47466">
    <property type="match status" value="1"/>
</dbReference>
<keyword evidence="4" id="KW-0732">Signal</keyword>
<dbReference type="AlphaFoldDB" id="A0A2V0P2Z3"/>
<dbReference type="GO" id="GO:0008237">
    <property type="term" value="F:metallopeptidase activity"/>
    <property type="evidence" value="ECO:0007669"/>
    <property type="project" value="UniProtKB-KW"/>
</dbReference>
<name>A0A2V0P2Z3_9CHLO</name>
<dbReference type="PANTHER" id="PTHR47466:SF1">
    <property type="entry name" value="METALLOPROTEASE MEP1 (AFU_ORTHOLOGUE AFUA_1G07730)-RELATED"/>
    <property type="match status" value="1"/>
</dbReference>
<protein>
    <recommendedName>
        <fullName evidence="10">Peptidase M43 pregnancy-associated plasma-A domain-containing protein</fullName>
    </recommendedName>
</protein>
<keyword evidence="9" id="KW-0472">Membrane</keyword>
<dbReference type="Proteomes" id="UP000247498">
    <property type="component" value="Unassembled WGS sequence"/>
</dbReference>
<evidence type="ECO:0000256" key="7">
    <source>
        <dbReference type="ARBA" id="ARBA00023049"/>
    </source>
</evidence>
<dbReference type="InterPro" id="IPR024079">
    <property type="entry name" value="MetalloPept_cat_dom_sf"/>
</dbReference>
<dbReference type="GO" id="GO:0006508">
    <property type="term" value="P:proteolysis"/>
    <property type="evidence" value="ECO:0007669"/>
    <property type="project" value="UniProtKB-KW"/>
</dbReference>
<keyword evidence="12" id="KW-1185">Reference proteome</keyword>
<evidence type="ECO:0000256" key="1">
    <source>
        <dbReference type="ARBA" id="ARBA00008721"/>
    </source>
</evidence>
<dbReference type="InterPro" id="IPR008754">
    <property type="entry name" value="Peptidase_M43"/>
</dbReference>
<feature type="domain" description="Peptidase M43 pregnancy-associated plasma-A" evidence="10">
    <location>
        <begin position="277"/>
        <end position="402"/>
    </location>
</feature>
<keyword evidence="6" id="KW-0862">Zinc</keyword>
<evidence type="ECO:0000256" key="2">
    <source>
        <dbReference type="ARBA" id="ARBA00022670"/>
    </source>
</evidence>
<evidence type="ECO:0000313" key="11">
    <source>
        <dbReference type="EMBL" id="GBF91567.1"/>
    </source>
</evidence>
<gene>
    <name evidence="11" type="ORF">Rsub_04307</name>
</gene>
<dbReference type="SUPFAM" id="SSF55486">
    <property type="entry name" value="Metalloproteases ('zincins'), catalytic domain"/>
    <property type="match status" value="1"/>
</dbReference>
<evidence type="ECO:0000259" key="10">
    <source>
        <dbReference type="Pfam" id="PF05572"/>
    </source>
</evidence>
<feature type="transmembrane region" description="Helical" evidence="9">
    <location>
        <begin position="48"/>
        <end position="66"/>
    </location>
</feature>
<sequence length="411" mass="44501">MRPLLKKPIAAPRANFTPGVWTAATAALTRDQRCTSGAPRTMTTRARFWRLSAAAALLCCLLPAAAGHGAGRALHKAQQGFKCPTGVDLTDTDLDVKQGDFYTTVVTRFGPDSRQALAFVPPAELPAAVERAAQQPQRPQGGEPSSAAPLDAAEIERLTDWAEALAAQSKAGGARRRLSAAPNGTTRISTYWHVITDTSNKGALTDAQISNQMKILSAAFAPWGFEFDLVDVSRTANNAWFPLAYSSEFDMKSATRRGGAGALNVWSVQFDDDKLLGFATFPSEYRSSPKLDGVVVNFESVPGVKDSKYSLGATLIHEVGHWKGLYHTFQGKCKKDVAKGDMVADTPAERKPNYEGCNVLRDTCKGTKGGRAGYDPVKNWLDYSEDACMDSFTPGQATRMVQQWLAYRLGK</sequence>
<evidence type="ECO:0000256" key="3">
    <source>
        <dbReference type="ARBA" id="ARBA00022723"/>
    </source>
</evidence>
<keyword evidence="9" id="KW-0812">Transmembrane</keyword>
<dbReference type="Gene3D" id="3.40.390.10">
    <property type="entry name" value="Collagenase (Catalytic Domain)"/>
    <property type="match status" value="1"/>
</dbReference>
<evidence type="ECO:0000313" key="12">
    <source>
        <dbReference type="Proteomes" id="UP000247498"/>
    </source>
</evidence>
<dbReference type="EMBL" id="BDRX01000025">
    <property type="protein sequence ID" value="GBF91567.1"/>
    <property type="molecule type" value="Genomic_DNA"/>
</dbReference>
<reference evidence="11 12" key="1">
    <citation type="journal article" date="2018" name="Sci. Rep.">
        <title>Raphidocelis subcapitata (=Pseudokirchneriella subcapitata) provides an insight into genome evolution and environmental adaptations in the Sphaeropleales.</title>
        <authorList>
            <person name="Suzuki S."/>
            <person name="Yamaguchi H."/>
            <person name="Nakajima N."/>
            <person name="Kawachi M."/>
        </authorList>
    </citation>
    <scope>NUCLEOTIDE SEQUENCE [LARGE SCALE GENOMIC DNA]</scope>
    <source>
        <strain evidence="11 12">NIES-35</strain>
    </source>
</reference>
<dbReference type="CDD" id="cd04275">
    <property type="entry name" value="ZnMc_pappalysin_like"/>
    <property type="match status" value="1"/>
</dbReference>
<evidence type="ECO:0000256" key="9">
    <source>
        <dbReference type="SAM" id="Phobius"/>
    </source>
</evidence>
<dbReference type="OrthoDB" id="549917at2759"/>
<keyword evidence="9" id="KW-1133">Transmembrane helix</keyword>
<keyword evidence="3" id="KW-0479">Metal-binding</keyword>